<dbReference type="InterPro" id="IPR006384">
    <property type="entry name" value="HAD_hydro_PyrdxlP_Pase-like"/>
</dbReference>
<dbReference type="NCBIfam" id="TIGR01488">
    <property type="entry name" value="HAD-SF-IB"/>
    <property type="match status" value="1"/>
</dbReference>
<gene>
    <name evidence="2" type="ORF">MW290_23425</name>
</gene>
<dbReference type="PANTHER" id="PTHR43344:SF21">
    <property type="entry name" value="POLYOL PHOSPHATE PHOSPHATASE PYP1"/>
    <property type="match status" value="1"/>
</dbReference>
<evidence type="ECO:0000313" key="2">
    <source>
        <dbReference type="EMBL" id="URI08535.1"/>
    </source>
</evidence>
<dbReference type="InterPro" id="IPR036412">
    <property type="entry name" value="HAD-like_sf"/>
</dbReference>
<dbReference type="InterPro" id="IPR050582">
    <property type="entry name" value="HAD-like_SerB"/>
</dbReference>
<keyword evidence="3" id="KW-1185">Reference proteome</keyword>
<dbReference type="EC" id="3.1.3.-" evidence="2"/>
<evidence type="ECO:0000256" key="1">
    <source>
        <dbReference type="ARBA" id="ARBA00022801"/>
    </source>
</evidence>
<sequence length="232" mass="25471">MNERDDTTVAWTVLCDFDGTISLQDVTDTLLTRFGRPGWEALEARWERGEIGSRECMKGQVALLDMSQGEFEQHLQTITVDPHFSAFVDGARAMGIPVMVVSDGIEQAIVQVLARQGLQRLPVLANRLVPTGARSWRLESPHASPRCERASGNCKCARLAEQRGPRTRVLYVGDGASDFCVSGKADFVLAKDRLVDHCRAHGLAHAPFRHFGDVLSRLAALVAADAEARVHP</sequence>
<dbReference type="PANTHER" id="PTHR43344">
    <property type="entry name" value="PHOSPHOSERINE PHOSPHATASE"/>
    <property type="match status" value="1"/>
</dbReference>
<dbReference type="InterPro" id="IPR023214">
    <property type="entry name" value="HAD_sf"/>
</dbReference>
<dbReference type="EMBL" id="CP097636">
    <property type="protein sequence ID" value="URI08535.1"/>
    <property type="molecule type" value="Genomic_DNA"/>
</dbReference>
<dbReference type="GO" id="GO:0016787">
    <property type="term" value="F:hydrolase activity"/>
    <property type="evidence" value="ECO:0007669"/>
    <property type="project" value="UniProtKB-KW"/>
</dbReference>
<accession>A0ABY4S8K2</accession>
<keyword evidence="1 2" id="KW-0378">Hydrolase</keyword>
<dbReference type="Proteomes" id="UP001056201">
    <property type="component" value="Chromosome 2"/>
</dbReference>
<dbReference type="Gene3D" id="3.40.50.1000">
    <property type="entry name" value="HAD superfamily/HAD-like"/>
    <property type="match status" value="1"/>
</dbReference>
<proteinExistence type="predicted"/>
<name>A0ABY4S8K2_AQUTE</name>
<dbReference type="Gene3D" id="3.90.1470.20">
    <property type="match status" value="1"/>
</dbReference>
<dbReference type="RefSeq" id="WP_250196757.1">
    <property type="nucleotide sequence ID" value="NZ_CP097636.1"/>
</dbReference>
<evidence type="ECO:0000313" key="3">
    <source>
        <dbReference type="Proteomes" id="UP001056201"/>
    </source>
</evidence>
<dbReference type="Pfam" id="PF12710">
    <property type="entry name" value="HAD"/>
    <property type="match status" value="1"/>
</dbReference>
<dbReference type="SUPFAM" id="SSF56784">
    <property type="entry name" value="HAD-like"/>
    <property type="match status" value="1"/>
</dbReference>
<protein>
    <submittedName>
        <fullName evidence="2">MtnX-like HAD-IB family phosphatase</fullName>
        <ecNumber evidence="2">3.1.3.-</ecNumber>
    </submittedName>
</protein>
<reference evidence="2" key="1">
    <citation type="submission" date="2022-05" db="EMBL/GenBank/DDBJ databases">
        <title>An RpoN-dependent PEP-CTERM gene is involved in floc formation of an Aquincola tertiaricarbonis strain.</title>
        <authorList>
            <person name="Qiu D."/>
            <person name="Xia M."/>
        </authorList>
    </citation>
    <scope>NUCLEOTIDE SEQUENCE</scope>
    <source>
        <strain evidence="2">RN12</strain>
    </source>
</reference>
<organism evidence="2 3">
    <name type="scientific">Aquincola tertiaricarbonis</name>
    <dbReference type="NCBI Taxonomy" id="391953"/>
    <lineage>
        <taxon>Bacteria</taxon>
        <taxon>Pseudomonadati</taxon>
        <taxon>Pseudomonadota</taxon>
        <taxon>Betaproteobacteria</taxon>
        <taxon>Burkholderiales</taxon>
        <taxon>Sphaerotilaceae</taxon>
        <taxon>Aquincola</taxon>
    </lineage>
</organism>
<dbReference type="NCBIfam" id="TIGR01489">
    <property type="entry name" value="DKMTPPase-SF"/>
    <property type="match status" value="1"/>
</dbReference>